<reference evidence="2" key="2">
    <citation type="submission" date="2011-01" db="EMBL/GenBank/DDBJ databases">
        <title>The Non-contiguous Finished genome of Clostridium papyrosolvens.</title>
        <authorList>
            <person name="Lucas S."/>
            <person name="Copeland A."/>
            <person name="Lapidus A."/>
            <person name="Cheng J.-F."/>
            <person name="Goodwin L."/>
            <person name="Pitluck S."/>
            <person name="Misra M."/>
            <person name="Chertkov O."/>
            <person name="Detter J.C."/>
            <person name="Han C."/>
            <person name="Tapia R."/>
            <person name="Land M."/>
            <person name="Hauser L."/>
            <person name="Kyrpides N."/>
            <person name="Ivanova N."/>
            <person name="Pagani I."/>
            <person name="Mouttaki H."/>
            <person name="He Z."/>
            <person name="Zhou J."/>
            <person name="Hemme C.L."/>
            <person name="Woyke T."/>
        </authorList>
    </citation>
    <scope>NUCLEOTIDE SEQUENCE [LARGE SCALE GENOMIC DNA]</scope>
    <source>
        <strain evidence="2">DSM 2782</strain>
    </source>
</reference>
<feature type="transmembrane region" description="Helical" evidence="1">
    <location>
        <begin position="61"/>
        <end position="83"/>
    </location>
</feature>
<protein>
    <submittedName>
        <fullName evidence="2">Uncharacterized protein</fullName>
    </submittedName>
</protein>
<proteinExistence type="predicted"/>
<gene>
    <name evidence="2" type="ORF">Cpap_0505</name>
</gene>
<dbReference type="eggNOG" id="ENOG503377F">
    <property type="taxonomic scope" value="Bacteria"/>
</dbReference>
<evidence type="ECO:0000313" key="3">
    <source>
        <dbReference type="Proteomes" id="UP000003860"/>
    </source>
</evidence>
<dbReference type="RefSeq" id="WP_004621921.1">
    <property type="nucleotide sequence ID" value="NZ_ACXX02000016.1"/>
</dbReference>
<name>F1THK8_9FIRM</name>
<keyword evidence="3" id="KW-1185">Reference proteome</keyword>
<keyword evidence="1" id="KW-0472">Membrane</keyword>
<dbReference type="Proteomes" id="UP000003860">
    <property type="component" value="Unassembled WGS sequence"/>
</dbReference>
<sequence length="87" mass="10253">MEPIIAIVLLIANIPVYKKILWFIFRDREDINNSIKYSFTPDLFSFFKGEYWKDRVGEAKLTAFIFSCVVVVVVELLIIKWIISFFA</sequence>
<reference evidence="2" key="1">
    <citation type="submission" date="2009-07" db="EMBL/GenBank/DDBJ databases">
        <authorList>
            <consortium name="US DOE Joint Genome Institute (JGI-PGF)"/>
            <person name="Lucas S."/>
            <person name="Copeland A."/>
            <person name="Lapidus A."/>
            <person name="Glavina del Rio T."/>
            <person name="Tice H."/>
            <person name="Bruce D."/>
            <person name="Goodwin L."/>
            <person name="Pitluck S."/>
            <person name="Larimer F."/>
            <person name="Land M.L."/>
            <person name="Mouttaki H."/>
            <person name="He Z."/>
            <person name="Zhou J."/>
            <person name="Hemme C.L."/>
        </authorList>
    </citation>
    <scope>NUCLEOTIDE SEQUENCE [LARGE SCALE GENOMIC DNA]</scope>
    <source>
        <strain evidence="2">DSM 2782</strain>
    </source>
</reference>
<dbReference type="EMBL" id="ACXX02000016">
    <property type="protein sequence ID" value="EGD46211.1"/>
    <property type="molecule type" value="Genomic_DNA"/>
</dbReference>
<dbReference type="STRING" id="588581.Cpap_0505"/>
<evidence type="ECO:0000256" key="1">
    <source>
        <dbReference type="SAM" id="Phobius"/>
    </source>
</evidence>
<dbReference type="OrthoDB" id="6199156at2"/>
<keyword evidence="1" id="KW-0812">Transmembrane</keyword>
<comment type="caution">
    <text evidence="2">The sequence shown here is derived from an EMBL/GenBank/DDBJ whole genome shotgun (WGS) entry which is preliminary data.</text>
</comment>
<organism evidence="2 3">
    <name type="scientific">Ruminiclostridium papyrosolvens DSM 2782</name>
    <dbReference type="NCBI Taxonomy" id="588581"/>
    <lineage>
        <taxon>Bacteria</taxon>
        <taxon>Bacillati</taxon>
        <taxon>Bacillota</taxon>
        <taxon>Clostridia</taxon>
        <taxon>Eubacteriales</taxon>
        <taxon>Oscillospiraceae</taxon>
        <taxon>Ruminiclostridium</taxon>
    </lineage>
</organism>
<feature type="transmembrane region" description="Helical" evidence="1">
    <location>
        <begin position="6"/>
        <end position="25"/>
    </location>
</feature>
<keyword evidence="1" id="KW-1133">Transmembrane helix</keyword>
<dbReference type="AlphaFoldDB" id="F1THK8"/>
<evidence type="ECO:0000313" key="2">
    <source>
        <dbReference type="EMBL" id="EGD46211.1"/>
    </source>
</evidence>
<accession>F1THK8</accession>